<protein>
    <submittedName>
        <fullName evidence="3">Uncharacterized protein</fullName>
    </submittedName>
</protein>
<dbReference type="STRING" id="113540.ENSSFOP00015044282"/>
<feature type="compositionally biased region" description="Basic and acidic residues" evidence="2">
    <location>
        <begin position="37"/>
        <end position="68"/>
    </location>
</feature>
<reference evidence="3 4" key="1">
    <citation type="submission" date="2015-08" db="EMBL/GenBank/DDBJ databases">
        <title>The genome of the Asian arowana (Scleropages formosus).</title>
        <authorList>
            <person name="Tan M.H."/>
            <person name="Gan H.M."/>
            <person name="Croft L.J."/>
            <person name="Austin C.M."/>
        </authorList>
    </citation>
    <scope>NUCLEOTIDE SEQUENCE [LARGE SCALE GENOMIC DNA]</scope>
    <source>
        <strain evidence="3">Aro1</strain>
    </source>
</reference>
<gene>
    <name evidence="3" type="ORF">Z043_125701</name>
</gene>
<feature type="region of interest" description="Disordered" evidence="2">
    <location>
        <begin position="19"/>
        <end position="73"/>
    </location>
</feature>
<sequence length="222" mass="26261">MNVPGESTLRRDFLRLQKENKERSEAQKRQHAQLAAQRRDPEEHKRQLLHDRQKRIEEQKEQRRRLEEQQPPFHTELRSSSLVLLVLVTHSIPSPIVPPMQQQRKERDKGPRRRLDDLRKDEDRRMAEREQVPRCQGPSGRRVRVRAVHGSQDGSVRLPWQQAKNRSPHVAEISSLEALVCLPHGYSMTTCSAEFIRHKLEEEQRQLEVLQQQLLQEQALLM</sequence>
<comment type="caution">
    <text evidence="3">The sequence shown here is derived from an EMBL/GenBank/DDBJ whole genome shotgun (WGS) entry which is preliminary data.</text>
</comment>
<dbReference type="AlphaFoldDB" id="A0A0P7W6T1"/>
<organism evidence="3 4">
    <name type="scientific">Scleropages formosus</name>
    <name type="common">Asian bonytongue</name>
    <name type="synonym">Osteoglossum formosum</name>
    <dbReference type="NCBI Taxonomy" id="113540"/>
    <lineage>
        <taxon>Eukaryota</taxon>
        <taxon>Metazoa</taxon>
        <taxon>Chordata</taxon>
        <taxon>Craniata</taxon>
        <taxon>Vertebrata</taxon>
        <taxon>Euteleostomi</taxon>
        <taxon>Actinopterygii</taxon>
        <taxon>Neopterygii</taxon>
        <taxon>Teleostei</taxon>
        <taxon>Osteoglossocephala</taxon>
        <taxon>Osteoglossomorpha</taxon>
        <taxon>Osteoglossiformes</taxon>
        <taxon>Osteoglossidae</taxon>
        <taxon>Scleropages</taxon>
    </lineage>
</organism>
<proteinExistence type="predicted"/>
<evidence type="ECO:0000313" key="4">
    <source>
        <dbReference type="Proteomes" id="UP000034805"/>
    </source>
</evidence>
<feature type="non-terminal residue" evidence="3">
    <location>
        <position position="222"/>
    </location>
</feature>
<feature type="compositionally biased region" description="Basic and acidic residues" evidence="2">
    <location>
        <begin position="103"/>
        <end position="132"/>
    </location>
</feature>
<accession>A0A0P7W6T1</accession>
<feature type="coiled-coil region" evidence="1">
    <location>
        <begin position="193"/>
        <end position="220"/>
    </location>
</feature>
<feature type="region of interest" description="Disordered" evidence="2">
    <location>
        <begin position="94"/>
        <end position="140"/>
    </location>
</feature>
<evidence type="ECO:0000313" key="3">
    <source>
        <dbReference type="EMBL" id="KPP56662.1"/>
    </source>
</evidence>
<evidence type="ECO:0000256" key="2">
    <source>
        <dbReference type="SAM" id="MobiDB-lite"/>
    </source>
</evidence>
<name>A0A0P7W6T1_SCLFO</name>
<dbReference type="EMBL" id="JARO02019673">
    <property type="protein sequence ID" value="KPP56662.1"/>
    <property type="molecule type" value="Genomic_DNA"/>
</dbReference>
<evidence type="ECO:0000256" key="1">
    <source>
        <dbReference type="SAM" id="Coils"/>
    </source>
</evidence>
<dbReference type="Proteomes" id="UP000034805">
    <property type="component" value="Unassembled WGS sequence"/>
</dbReference>
<feature type="compositionally biased region" description="Basic and acidic residues" evidence="2">
    <location>
        <begin position="19"/>
        <end position="28"/>
    </location>
</feature>
<keyword evidence="1" id="KW-0175">Coiled coil</keyword>